<dbReference type="FunFam" id="3.40.50.720:FF:000084">
    <property type="entry name" value="Short-chain dehydrogenase reductase"/>
    <property type="match status" value="1"/>
</dbReference>
<protein>
    <recommendedName>
        <fullName evidence="4">Cell division cycle protein 123</fullName>
    </recommendedName>
</protein>
<dbReference type="InterPro" id="IPR036291">
    <property type="entry name" value="NAD(P)-bd_dom_sf"/>
</dbReference>
<dbReference type="CDD" id="cd05233">
    <property type="entry name" value="SDR_c"/>
    <property type="match status" value="1"/>
</dbReference>
<dbReference type="EMBL" id="JAANQT010000281">
    <property type="protein sequence ID" value="KAG1312439.1"/>
    <property type="molecule type" value="Genomic_DNA"/>
</dbReference>
<reference evidence="2" key="1">
    <citation type="journal article" date="2020" name="Microb. Genom.">
        <title>Genetic diversity of clinical and environmental Mucorales isolates obtained from an investigation of mucormycosis cases among solid organ transplant recipients.</title>
        <authorList>
            <person name="Nguyen M.H."/>
            <person name="Kaul D."/>
            <person name="Muto C."/>
            <person name="Cheng S.J."/>
            <person name="Richter R.A."/>
            <person name="Bruno V.M."/>
            <person name="Liu G."/>
            <person name="Beyhan S."/>
            <person name="Sundermann A.J."/>
            <person name="Mounaud S."/>
            <person name="Pasculle A.W."/>
            <person name="Nierman W.C."/>
            <person name="Driscoll E."/>
            <person name="Cumbie R."/>
            <person name="Clancy C.J."/>
            <person name="Dupont C.L."/>
        </authorList>
    </citation>
    <scope>NUCLEOTIDE SEQUENCE</scope>
    <source>
        <strain evidence="2">GL11</strain>
    </source>
</reference>
<accession>A0A9P6XF15</accession>
<keyword evidence="3" id="KW-1185">Reference proteome</keyword>
<dbReference type="SUPFAM" id="SSF51735">
    <property type="entry name" value="NAD(P)-binding Rossmann-fold domains"/>
    <property type="match status" value="1"/>
</dbReference>
<dbReference type="Pfam" id="PF07065">
    <property type="entry name" value="D123"/>
    <property type="match status" value="1"/>
</dbReference>
<dbReference type="NCBIfam" id="NF005559">
    <property type="entry name" value="PRK07231.1"/>
    <property type="match status" value="1"/>
</dbReference>
<dbReference type="OrthoDB" id="360540at2759"/>
<gene>
    <name evidence="2" type="ORF">G6F64_003024</name>
</gene>
<evidence type="ECO:0000313" key="2">
    <source>
        <dbReference type="EMBL" id="KAG1312439.1"/>
    </source>
</evidence>
<dbReference type="Proteomes" id="UP000716291">
    <property type="component" value="Unassembled WGS sequence"/>
</dbReference>
<dbReference type="InterPro" id="IPR009772">
    <property type="entry name" value="CDC123"/>
</dbReference>
<dbReference type="Pfam" id="PF13561">
    <property type="entry name" value="adh_short_C2"/>
    <property type="match status" value="1"/>
</dbReference>
<dbReference type="AlphaFoldDB" id="A0A9P6XF15"/>
<evidence type="ECO:0000313" key="3">
    <source>
        <dbReference type="Proteomes" id="UP000716291"/>
    </source>
</evidence>
<comment type="similarity">
    <text evidence="1">Belongs to the CDC123 family.</text>
</comment>
<name>A0A9P6XF15_RHIOR</name>
<dbReference type="PANTHER" id="PTHR15323">
    <property type="entry name" value="D123 PROTEIN"/>
    <property type="match status" value="1"/>
</dbReference>
<sequence>MTRLSGKVAIVTGAASGIGFETAVLFAKEGAKVVCADLNEEGAKKTVVKISELVGKQDVAIAFKVDVSKESEVKALVDKAVEVYGKLNIMFNNAGIMHPQDDNALNTEERIWDLTMDINVKGVWYGCKYAIIAMRKSGGGSIINTASFVALMGAATPQLAYTASKGAVLAMTRELAMVHARENIRFNSLCPGPIRTPLLMDFLNTEEKKQRRLVHVPQGRFGEAIEQAYGALFLASDESSFVTGVDFRVDGGLASAYVTPEGEPTVPLSKEFIHYLNAESIYLPKDGQPQAAATLEEIDSDLEDDYDQEEDENTPHFPEIENAIKEAVNEFEGALFPKLNWSAPRDAAWIASTQTLKCTSPFDVFLLLKSSDFINHDLNHAYDDCQDPPTTRKFDLVLRKWYDLQPSMEFRCFVKNQDIIGICQRDLNYYDFLPAMKDDIELLIYRFFEEHVVEQFDSLNYVFDVYVQRSNQKVYLMDFNPFCSTTDSILYGWQELETFDLDQKQADIRFIQSESEANILSCNAPKFATNMVPKDVIDLSNGQSIAEFAEQFQKAMKQTEQDYSTDEDDQVNE</sequence>
<comment type="caution">
    <text evidence="2">The sequence shown here is derived from an EMBL/GenBank/DDBJ whole genome shotgun (WGS) entry which is preliminary data.</text>
</comment>
<evidence type="ECO:0008006" key="4">
    <source>
        <dbReference type="Google" id="ProtNLM"/>
    </source>
</evidence>
<proteinExistence type="inferred from homology"/>
<dbReference type="GO" id="GO:0005737">
    <property type="term" value="C:cytoplasm"/>
    <property type="evidence" value="ECO:0007669"/>
    <property type="project" value="TreeGrafter"/>
</dbReference>
<dbReference type="Gene3D" id="3.40.50.720">
    <property type="entry name" value="NAD(P)-binding Rossmann-like Domain"/>
    <property type="match status" value="1"/>
</dbReference>
<dbReference type="PRINTS" id="PR00081">
    <property type="entry name" value="GDHRDH"/>
</dbReference>
<dbReference type="PANTHER" id="PTHR15323:SF6">
    <property type="entry name" value="CELL DIVISION CYCLE PROTEIN 123 HOMOLOG"/>
    <property type="match status" value="1"/>
</dbReference>
<organism evidence="2 3">
    <name type="scientific">Rhizopus oryzae</name>
    <name type="common">Mucormycosis agent</name>
    <name type="synonym">Rhizopus arrhizus var. delemar</name>
    <dbReference type="NCBI Taxonomy" id="64495"/>
    <lineage>
        <taxon>Eukaryota</taxon>
        <taxon>Fungi</taxon>
        <taxon>Fungi incertae sedis</taxon>
        <taxon>Mucoromycota</taxon>
        <taxon>Mucoromycotina</taxon>
        <taxon>Mucoromycetes</taxon>
        <taxon>Mucorales</taxon>
        <taxon>Mucorineae</taxon>
        <taxon>Rhizopodaceae</taxon>
        <taxon>Rhizopus</taxon>
    </lineage>
</organism>
<dbReference type="InterPro" id="IPR002347">
    <property type="entry name" value="SDR_fam"/>
</dbReference>
<evidence type="ECO:0000256" key="1">
    <source>
        <dbReference type="ARBA" id="ARBA00011047"/>
    </source>
</evidence>
<dbReference type="PRINTS" id="PR00080">
    <property type="entry name" value="SDRFAMILY"/>
</dbReference>